<dbReference type="InterPro" id="IPR057247">
    <property type="entry name" value="CARBOXYPEPT_ZN_2"/>
</dbReference>
<dbReference type="PANTHER" id="PTHR11705">
    <property type="entry name" value="PROTEASE FAMILY M14 CARBOXYPEPTIDASE A,B"/>
    <property type="match status" value="1"/>
</dbReference>
<dbReference type="Gene3D" id="3.30.70.340">
    <property type="entry name" value="Metallocarboxypeptidase-like"/>
    <property type="match status" value="1"/>
</dbReference>
<evidence type="ECO:0000256" key="7">
    <source>
        <dbReference type="ARBA" id="ARBA00022723"/>
    </source>
</evidence>
<evidence type="ECO:0000256" key="5">
    <source>
        <dbReference type="ARBA" id="ARBA00022645"/>
    </source>
</evidence>
<evidence type="ECO:0000256" key="3">
    <source>
        <dbReference type="ARBA" id="ARBA00005988"/>
    </source>
</evidence>
<evidence type="ECO:0000313" key="18">
    <source>
        <dbReference type="Proteomes" id="UP001107558"/>
    </source>
</evidence>
<dbReference type="InterPro" id="IPR000834">
    <property type="entry name" value="Peptidase_M14"/>
</dbReference>
<comment type="cofactor">
    <cofactor evidence="1">
        <name>Zn(2+)</name>
        <dbReference type="ChEBI" id="CHEBI:29105"/>
    </cofactor>
</comment>
<gene>
    <name evidence="17" type="ORF">PVAND_013282</name>
</gene>
<dbReference type="GO" id="GO:0004181">
    <property type="term" value="F:metallocarboxypeptidase activity"/>
    <property type="evidence" value="ECO:0007669"/>
    <property type="project" value="InterPro"/>
</dbReference>
<comment type="function">
    <text evidence="13">Involved in the digestion of the blood meal.</text>
</comment>
<reference evidence="17" key="1">
    <citation type="submission" date="2021-03" db="EMBL/GenBank/DDBJ databases">
        <title>Chromosome level genome of the anhydrobiotic midge Polypedilum vanderplanki.</title>
        <authorList>
            <person name="Yoshida Y."/>
            <person name="Kikawada T."/>
            <person name="Gusev O."/>
        </authorList>
    </citation>
    <scope>NUCLEOTIDE SEQUENCE</scope>
    <source>
        <strain evidence="17">NIAS01</strain>
        <tissue evidence="17">Whole body or cell culture</tissue>
    </source>
</reference>
<feature type="domain" description="Peptidase M14" evidence="16">
    <location>
        <begin position="109"/>
        <end position="402"/>
    </location>
</feature>
<keyword evidence="9" id="KW-0378">Hydrolase</keyword>
<dbReference type="OrthoDB" id="3626597at2759"/>
<evidence type="ECO:0000256" key="6">
    <source>
        <dbReference type="ARBA" id="ARBA00022670"/>
    </source>
</evidence>
<keyword evidence="10" id="KW-0862">Zinc</keyword>
<comment type="subcellular location">
    <subcellularLocation>
        <location evidence="2">Secreted</location>
    </subcellularLocation>
</comment>
<proteinExistence type="inferred from homology"/>
<evidence type="ECO:0000256" key="12">
    <source>
        <dbReference type="ARBA" id="ARBA00023157"/>
    </source>
</evidence>
<dbReference type="AlphaFoldDB" id="A0A9J6CPW5"/>
<dbReference type="FunFam" id="3.30.70.340:FF:000002">
    <property type="entry name" value="Carboxypeptidase A"/>
    <property type="match status" value="1"/>
</dbReference>
<keyword evidence="6" id="KW-0645">Protease</keyword>
<organism evidence="17 18">
    <name type="scientific">Polypedilum vanderplanki</name>
    <name type="common">Sleeping chironomid midge</name>
    <dbReference type="NCBI Taxonomy" id="319348"/>
    <lineage>
        <taxon>Eukaryota</taxon>
        <taxon>Metazoa</taxon>
        <taxon>Ecdysozoa</taxon>
        <taxon>Arthropoda</taxon>
        <taxon>Hexapoda</taxon>
        <taxon>Insecta</taxon>
        <taxon>Pterygota</taxon>
        <taxon>Neoptera</taxon>
        <taxon>Endopterygota</taxon>
        <taxon>Diptera</taxon>
        <taxon>Nematocera</taxon>
        <taxon>Chironomoidea</taxon>
        <taxon>Chironomidae</taxon>
        <taxon>Chironominae</taxon>
        <taxon>Polypedilum</taxon>
        <taxon>Polypedilum</taxon>
    </lineage>
</organism>
<dbReference type="PROSITE" id="PS00133">
    <property type="entry name" value="CARBOXYPEPT_ZN_2"/>
    <property type="match status" value="1"/>
</dbReference>
<comment type="caution">
    <text evidence="17">The sequence shown here is derived from an EMBL/GenBank/DDBJ whole genome shotgun (WGS) entry which is preliminary data.</text>
</comment>
<evidence type="ECO:0000256" key="10">
    <source>
        <dbReference type="ARBA" id="ARBA00022833"/>
    </source>
</evidence>
<dbReference type="InterPro" id="IPR003146">
    <property type="entry name" value="M14A_act_pep"/>
</dbReference>
<dbReference type="GO" id="GO:0008270">
    <property type="term" value="F:zinc ion binding"/>
    <property type="evidence" value="ECO:0007669"/>
    <property type="project" value="InterPro"/>
</dbReference>
<dbReference type="GO" id="GO:0005615">
    <property type="term" value="C:extracellular space"/>
    <property type="evidence" value="ECO:0007669"/>
    <property type="project" value="TreeGrafter"/>
</dbReference>
<evidence type="ECO:0000259" key="16">
    <source>
        <dbReference type="PROSITE" id="PS52035"/>
    </source>
</evidence>
<dbReference type="InterPro" id="IPR036990">
    <property type="entry name" value="M14A-like_propep"/>
</dbReference>
<evidence type="ECO:0000256" key="13">
    <source>
        <dbReference type="ARBA" id="ARBA00057299"/>
    </source>
</evidence>
<accession>A0A9J6CPW5</accession>
<keyword evidence="7" id="KW-0479">Metal-binding</keyword>
<dbReference type="GO" id="GO:0006508">
    <property type="term" value="P:proteolysis"/>
    <property type="evidence" value="ECO:0007669"/>
    <property type="project" value="UniProtKB-KW"/>
</dbReference>
<evidence type="ECO:0000256" key="2">
    <source>
        <dbReference type="ARBA" id="ARBA00004613"/>
    </source>
</evidence>
<dbReference type="PROSITE" id="PS52035">
    <property type="entry name" value="PEPTIDASE_M14"/>
    <property type="match status" value="1"/>
</dbReference>
<dbReference type="FunFam" id="3.40.630.10:FF:000040">
    <property type="entry name" value="zinc carboxypeptidase"/>
    <property type="match status" value="1"/>
</dbReference>
<keyword evidence="4" id="KW-0964">Secreted</keyword>
<dbReference type="Pfam" id="PF00246">
    <property type="entry name" value="Peptidase_M14"/>
    <property type="match status" value="1"/>
</dbReference>
<keyword evidence="12" id="KW-1015">Disulfide bond</keyword>
<dbReference type="EMBL" id="JADBJN010000001">
    <property type="protein sequence ID" value="KAG5684029.1"/>
    <property type="molecule type" value="Genomic_DNA"/>
</dbReference>
<evidence type="ECO:0000256" key="1">
    <source>
        <dbReference type="ARBA" id="ARBA00001947"/>
    </source>
</evidence>
<dbReference type="Pfam" id="PF02244">
    <property type="entry name" value="Propep_M14"/>
    <property type="match status" value="1"/>
</dbReference>
<dbReference type="PANTHER" id="PTHR11705:SF60">
    <property type="entry name" value="FI16720P1"/>
    <property type="match status" value="1"/>
</dbReference>
<evidence type="ECO:0000256" key="11">
    <source>
        <dbReference type="ARBA" id="ARBA00023049"/>
    </source>
</evidence>
<dbReference type="SMART" id="SM00631">
    <property type="entry name" value="Zn_pept"/>
    <property type="match status" value="1"/>
</dbReference>
<evidence type="ECO:0000256" key="15">
    <source>
        <dbReference type="PROSITE-ProRule" id="PRU01379"/>
    </source>
</evidence>
<dbReference type="Gene3D" id="3.40.630.10">
    <property type="entry name" value="Zn peptidases"/>
    <property type="match status" value="1"/>
</dbReference>
<evidence type="ECO:0000256" key="8">
    <source>
        <dbReference type="ARBA" id="ARBA00022729"/>
    </source>
</evidence>
<protein>
    <recommendedName>
        <fullName evidence="14">Zinc carboxypeptidase A 1</fullName>
    </recommendedName>
</protein>
<sequence>MSCDTVGKKARYDNYRLVRLKLKTQEHVEILQELEEQSDSFTFYGHALNPEQNLTILVAAHKIFEIQDVVDRYGMELVVLEPNIQRLIDEEEATIKPKDTPASEFDWDHYFHLETIFAWLDKQITENDFVEALHLGLTYEGLPIRGLKISKQKGNTGIFIEAGIHAREWIAPAVATYLIDQLIYSKDLAVVDLATNFDWYFVPVLNADGYKYTFEKDRLWRKNTKPYGRCKGCDLNRNFDIHWNTTGSSSKKCTYDFCGSSAFSEPEALAIKIFLDEHANKDRIQSYFSLHSFSQLYMFPFGFTTDRARNYDDLKKIGEKAVEAIKNTHGKIYKTGSAIETIYPNSGDSMDYVYTNYNIPIAYTIELRGPPDTPALFVLPAAEIKPTCEEILNSFIAALNEARNLGYYKRDEL</sequence>
<evidence type="ECO:0000256" key="14">
    <source>
        <dbReference type="ARBA" id="ARBA00069039"/>
    </source>
</evidence>
<keyword evidence="11" id="KW-0482">Metalloprotease</keyword>
<comment type="similarity">
    <text evidence="3 15">Belongs to the peptidase M14 family.</text>
</comment>
<keyword evidence="5" id="KW-0121">Carboxypeptidase</keyword>
<feature type="active site" description="Proton donor/acceptor" evidence="15">
    <location>
        <position position="366"/>
    </location>
</feature>
<dbReference type="Proteomes" id="UP001107558">
    <property type="component" value="Chromosome 1"/>
</dbReference>
<dbReference type="CDD" id="cd03860">
    <property type="entry name" value="M14_CP_A-B_like"/>
    <property type="match status" value="1"/>
</dbReference>
<dbReference type="PRINTS" id="PR00765">
    <property type="entry name" value="CRBOXYPTASEA"/>
</dbReference>
<name>A0A9J6CPW5_POLVA</name>
<dbReference type="SUPFAM" id="SSF54897">
    <property type="entry name" value="Protease propeptides/inhibitors"/>
    <property type="match status" value="1"/>
</dbReference>
<evidence type="ECO:0000313" key="17">
    <source>
        <dbReference type="EMBL" id="KAG5684029.1"/>
    </source>
</evidence>
<evidence type="ECO:0000256" key="4">
    <source>
        <dbReference type="ARBA" id="ARBA00022525"/>
    </source>
</evidence>
<keyword evidence="18" id="KW-1185">Reference proteome</keyword>
<evidence type="ECO:0000256" key="9">
    <source>
        <dbReference type="ARBA" id="ARBA00022801"/>
    </source>
</evidence>
<keyword evidence="8" id="KW-0732">Signal</keyword>
<dbReference type="SUPFAM" id="SSF53187">
    <property type="entry name" value="Zn-dependent exopeptidases"/>
    <property type="match status" value="1"/>
</dbReference>